<dbReference type="EMBL" id="CR940347">
    <property type="protein sequence ID" value="CAI73592.1"/>
    <property type="molecule type" value="Genomic_DNA"/>
</dbReference>
<dbReference type="Proteomes" id="UP000001950">
    <property type="component" value="Chromosome 1"/>
</dbReference>
<dbReference type="OrthoDB" id="366075at2759"/>
<dbReference type="SUPFAM" id="SSF47113">
    <property type="entry name" value="Histone-fold"/>
    <property type="match status" value="1"/>
</dbReference>
<protein>
    <submittedName>
        <fullName evidence="2">Uncharacterized protein</fullName>
    </submittedName>
</protein>
<accession>Q4UH47</accession>
<sequence>MSDRIIPNYRIKRILEIDEHVPKMNKKALTTLATSLKIFLQEYAKDVHKHIVNTGDSYPVNTKHIINVSYDPRFIKYEFLTHARKIIEKHDDSATPMSKLVGTVNNIGSSYHTNNSGLSNKASEKTEDSVVKSKQFEDSVKNKTDVNIDSGKKGLKRALKSVPKDSSKKIKNSILSYFTTRN</sequence>
<feature type="compositionally biased region" description="Basic and acidic residues" evidence="1">
    <location>
        <begin position="122"/>
        <end position="152"/>
    </location>
</feature>
<reference evidence="2 3" key="1">
    <citation type="journal article" date="2005" name="Science">
        <title>Genome of the host-cell transforming parasite Theileria annulata compared with T. parva.</title>
        <authorList>
            <person name="Pain A."/>
            <person name="Renauld H."/>
            <person name="Berriman M."/>
            <person name="Murphy L."/>
            <person name="Yeats C.A."/>
            <person name="Weir W."/>
            <person name="Kerhornou A."/>
            <person name="Aslett M."/>
            <person name="Bishop R."/>
            <person name="Bouchier C."/>
            <person name="Cochet M."/>
            <person name="Coulson R.M.R."/>
            <person name="Cronin A."/>
            <person name="de Villiers E.P."/>
            <person name="Fraser A."/>
            <person name="Fosker N."/>
            <person name="Gardner M."/>
            <person name="Goble A."/>
            <person name="Griffiths-Jones S."/>
            <person name="Harris D.E."/>
            <person name="Katzer F."/>
            <person name="Larke N."/>
            <person name="Lord A."/>
            <person name="Maser P."/>
            <person name="McKellar S."/>
            <person name="Mooney P."/>
            <person name="Morton F."/>
            <person name="Nene V."/>
            <person name="O'Neil S."/>
            <person name="Price C."/>
            <person name="Quail M.A."/>
            <person name="Rabbinowitsch E."/>
            <person name="Rawlings N.D."/>
            <person name="Rutter S."/>
            <person name="Saunders D."/>
            <person name="Seeger K."/>
            <person name="Shah T."/>
            <person name="Squares R."/>
            <person name="Squares S."/>
            <person name="Tivey A."/>
            <person name="Walker A.R."/>
            <person name="Woodward J."/>
            <person name="Dobbelaere D.A.E."/>
            <person name="Langsley G."/>
            <person name="Rajandream M.A."/>
            <person name="McKeever D."/>
            <person name="Shiels B."/>
            <person name="Tait A."/>
            <person name="Barrell B.G."/>
            <person name="Hall N."/>
        </authorList>
    </citation>
    <scope>NUCLEOTIDE SEQUENCE [LARGE SCALE GENOMIC DNA]</scope>
    <source>
        <strain evidence="3">Ankara</strain>
    </source>
</reference>
<evidence type="ECO:0000313" key="2">
    <source>
        <dbReference type="EMBL" id="CAI73592.1"/>
    </source>
</evidence>
<proteinExistence type="predicted"/>
<dbReference type="GO" id="GO:0046982">
    <property type="term" value="F:protein heterodimerization activity"/>
    <property type="evidence" value="ECO:0007669"/>
    <property type="project" value="InterPro"/>
</dbReference>
<keyword evidence="3" id="KW-1185">Reference proteome</keyword>
<evidence type="ECO:0000256" key="1">
    <source>
        <dbReference type="SAM" id="MobiDB-lite"/>
    </source>
</evidence>
<dbReference type="RefSeq" id="XP_954269.1">
    <property type="nucleotide sequence ID" value="XM_949176.1"/>
</dbReference>
<evidence type="ECO:0000313" key="3">
    <source>
        <dbReference type="Proteomes" id="UP000001950"/>
    </source>
</evidence>
<dbReference type="InterPro" id="IPR009072">
    <property type="entry name" value="Histone-fold"/>
</dbReference>
<dbReference type="Gene3D" id="1.10.20.10">
    <property type="entry name" value="Histone, subunit A"/>
    <property type="match status" value="1"/>
</dbReference>
<feature type="compositionally biased region" description="Polar residues" evidence="1">
    <location>
        <begin position="112"/>
        <end position="121"/>
    </location>
</feature>
<dbReference type="AlphaFoldDB" id="Q4UH47"/>
<dbReference type="eggNOG" id="ENOG502TNCQ">
    <property type="taxonomic scope" value="Eukaryota"/>
</dbReference>
<dbReference type="KEGG" id="tan:TA20550"/>
<organism evidence="2 3">
    <name type="scientific">Theileria annulata</name>
    <dbReference type="NCBI Taxonomy" id="5874"/>
    <lineage>
        <taxon>Eukaryota</taxon>
        <taxon>Sar</taxon>
        <taxon>Alveolata</taxon>
        <taxon>Apicomplexa</taxon>
        <taxon>Aconoidasida</taxon>
        <taxon>Piroplasmida</taxon>
        <taxon>Theileriidae</taxon>
        <taxon>Theileria</taxon>
    </lineage>
</organism>
<feature type="region of interest" description="Disordered" evidence="1">
    <location>
        <begin position="112"/>
        <end position="167"/>
    </location>
</feature>
<dbReference type="OMA" id="KHIVNTG"/>
<dbReference type="GeneID" id="3864106"/>
<dbReference type="InParanoid" id="Q4UH47"/>
<dbReference type="STRING" id="5874.Q4UH47"/>
<name>Q4UH47_THEAN</name>
<gene>
    <name evidence="2" type="ORF">TA20550</name>
</gene>
<dbReference type="VEuPathDB" id="PiroplasmaDB:TA20550"/>